<keyword evidence="1" id="KW-1133">Transmembrane helix</keyword>
<evidence type="ECO:0000256" key="1">
    <source>
        <dbReference type="SAM" id="Phobius"/>
    </source>
</evidence>
<dbReference type="Gene3D" id="2.60.450.10">
    <property type="entry name" value="Lipopolysaccharide (LPS) transport protein A like domain"/>
    <property type="match status" value="1"/>
</dbReference>
<dbReference type="Pfam" id="PF06835">
    <property type="entry name" value="LptC"/>
    <property type="match status" value="1"/>
</dbReference>
<evidence type="ECO:0000313" key="2">
    <source>
        <dbReference type="EMBL" id="MEW9807429.1"/>
    </source>
</evidence>
<gene>
    <name evidence="2" type="primary">lptC</name>
    <name evidence="2" type="ORF">ABUE31_15655</name>
</gene>
<organism evidence="2 3">
    <name type="scientific">Mesorhizobium marinum</name>
    <dbReference type="NCBI Taxonomy" id="3228790"/>
    <lineage>
        <taxon>Bacteria</taxon>
        <taxon>Pseudomonadati</taxon>
        <taxon>Pseudomonadota</taxon>
        <taxon>Alphaproteobacteria</taxon>
        <taxon>Hyphomicrobiales</taxon>
        <taxon>Phyllobacteriaceae</taxon>
        <taxon>Mesorhizobium</taxon>
    </lineage>
</organism>
<protein>
    <submittedName>
        <fullName evidence="2">LPS export ABC transporter periplasmic protein LptC</fullName>
    </submittedName>
</protein>
<feature type="transmembrane region" description="Helical" evidence="1">
    <location>
        <begin position="45"/>
        <end position="64"/>
    </location>
</feature>
<reference evidence="2 3" key="1">
    <citation type="submission" date="2024-06" db="EMBL/GenBank/DDBJ databases">
        <authorList>
            <person name="Tuo L."/>
        </authorList>
    </citation>
    <scope>NUCLEOTIDE SEQUENCE [LARGE SCALE GENOMIC DNA]</scope>
    <source>
        <strain evidence="2 3">ZMM04-5</strain>
    </source>
</reference>
<dbReference type="InterPro" id="IPR026265">
    <property type="entry name" value="LptC"/>
</dbReference>
<dbReference type="NCBIfam" id="TIGR04409">
    <property type="entry name" value="LptC_YrbK"/>
    <property type="match status" value="1"/>
</dbReference>
<dbReference type="EMBL" id="JBFOCI010000004">
    <property type="protein sequence ID" value="MEW9807429.1"/>
    <property type="molecule type" value="Genomic_DNA"/>
</dbReference>
<name>A0ABV3R273_9HYPH</name>
<proteinExistence type="predicted"/>
<dbReference type="Proteomes" id="UP001556196">
    <property type="component" value="Unassembled WGS sequence"/>
</dbReference>
<evidence type="ECO:0000313" key="3">
    <source>
        <dbReference type="Proteomes" id="UP001556196"/>
    </source>
</evidence>
<dbReference type="RefSeq" id="WP_367724590.1">
    <property type="nucleotide sequence ID" value="NZ_JBFOCI010000004.1"/>
</dbReference>
<keyword evidence="1" id="KW-0472">Membrane</keyword>
<sequence>MARPVGRSDIQAGFAIATGADAAGSRAAAFSRAERHSRRVRRLKVLLPALALLISGGFIAYGIAKKPASIAIDTEQSDIAEGKLVMDSPKLEGFTKDGRAYSVTATRATQDFDAQDIINLDGIDAKMPVEEANWARVEATSGVYDRTANTLDVQTDILVTTTDGLVAKLKSAYLDINGGSLKSSTPVEIQAHGSRIRADGMSVLENGKRVIFETRVKVYIDPVQLKAAQAARSEANASN</sequence>
<accession>A0ABV3R273</accession>
<keyword evidence="1" id="KW-0812">Transmembrane</keyword>
<keyword evidence="3" id="KW-1185">Reference proteome</keyword>
<dbReference type="InterPro" id="IPR010664">
    <property type="entry name" value="LipoPS_assembly_LptC-rel"/>
</dbReference>
<comment type="caution">
    <text evidence="2">The sequence shown here is derived from an EMBL/GenBank/DDBJ whole genome shotgun (WGS) entry which is preliminary data.</text>
</comment>